<reference evidence="4" key="2">
    <citation type="submission" date="2022-09" db="EMBL/GenBank/DDBJ databases">
        <authorList>
            <person name="Li Z.-J."/>
        </authorList>
    </citation>
    <scope>NUCLEOTIDE SEQUENCE</scope>
    <source>
        <strain evidence="4">TGB11</strain>
    </source>
</reference>
<evidence type="ECO:0000313" key="2">
    <source>
        <dbReference type="EMBL" id="OOE41741.1"/>
    </source>
</evidence>
<dbReference type="EMBL" id="CP114588">
    <property type="protein sequence ID" value="WBA07723.1"/>
    <property type="molecule type" value="Genomic_DNA"/>
</dbReference>
<feature type="signal peptide" evidence="1">
    <location>
        <begin position="1"/>
        <end position="20"/>
    </location>
</feature>
<evidence type="ECO:0000313" key="5">
    <source>
        <dbReference type="Proteomes" id="UP000188726"/>
    </source>
</evidence>
<keyword evidence="1" id="KW-0732">Signal</keyword>
<evidence type="ECO:0000313" key="6">
    <source>
        <dbReference type="Proteomes" id="UP000189021"/>
    </source>
</evidence>
<name>A0A1V3GFC3_9GAMM</name>
<dbReference type="EMBL" id="MUEO01000044">
    <property type="protein sequence ID" value="OOE42324.1"/>
    <property type="molecule type" value="Genomic_DNA"/>
</dbReference>
<dbReference type="Proteomes" id="UP000188726">
    <property type="component" value="Unassembled WGS sequence"/>
</dbReference>
<keyword evidence="6" id="KW-1185">Reference proteome</keyword>
<evidence type="ECO:0008006" key="7">
    <source>
        <dbReference type="Google" id="ProtNLM"/>
    </source>
</evidence>
<sequence>MRKSLLASAIVALASFSAVANEEDANLTTMSNFSYDYLEGRIGVSPLTYGAGFSMSIHPNAHVRVEADTEFDSDWDTAAGIGFHAPINNWADLTGELLARGVNKDNFDSDVGLEVNLGIRQWLGPQVEVGGEIGLLTVDDEEDTFGSAYGRFHATELFSLGAAYRVNEWYGDQFMFTTRFKY</sequence>
<organism evidence="3 5">
    <name type="scientific">Salinivibrio kushneri</name>
    <dbReference type="NCBI Taxonomy" id="1908198"/>
    <lineage>
        <taxon>Bacteria</taxon>
        <taxon>Pseudomonadati</taxon>
        <taxon>Pseudomonadota</taxon>
        <taxon>Gammaproteobacteria</taxon>
        <taxon>Vibrionales</taxon>
        <taxon>Vibrionaceae</taxon>
        <taxon>Salinivibrio</taxon>
    </lineage>
</organism>
<dbReference type="OrthoDB" id="5814217at2"/>
<evidence type="ECO:0000313" key="4">
    <source>
        <dbReference type="EMBL" id="WBA07723.1"/>
    </source>
</evidence>
<feature type="chain" id="PRO_5044566701" description="Outer membrane protein beta-barrel domain-containing protein" evidence="1">
    <location>
        <begin position="21"/>
        <end position="182"/>
    </location>
</feature>
<evidence type="ECO:0000256" key="1">
    <source>
        <dbReference type="SAM" id="SignalP"/>
    </source>
</evidence>
<dbReference type="Proteomes" id="UP001164748">
    <property type="component" value="Chromosome"/>
</dbReference>
<dbReference type="EMBL" id="MUEK01000001">
    <property type="protein sequence ID" value="OOE41741.1"/>
    <property type="molecule type" value="Genomic_DNA"/>
</dbReference>
<reference evidence="5 6" key="1">
    <citation type="journal article" date="2017" name="Genome Announc.">
        <title>Draft Genome Sequences of Salinivibrio proteolyticus, Salinivibrio sharmensis, Salinivibrio siamensis, Salinivibrio costicola subsp. alcaliphilus, Salinivibrio costicola subsp. vallismortis, and 29 New Isolates Belonging to the Genus Salinivibrio.</title>
        <authorList>
            <person name="Lopez-Hermoso C."/>
            <person name="de la Haba R.R."/>
            <person name="Sanchez-Porro C."/>
            <person name="Bayliss S.C."/>
            <person name="Feil E.J."/>
            <person name="Ventosa A."/>
        </authorList>
    </citation>
    <scope>NUCLEOTIDE SEQUENCE [LARGE SCALE GENOMIC DNA]</scope>
    <source>
        <strain evidence="2 6">AL184</strain>
        <strain evidence="3 5">IC202</strain>
    </source>
</reference>
<accession>A0A1V3GFC3</accession>
<evidence type="ECO:0000313" key="3">
    <source>
        <dbReference type="EMBL" id="OOE42324.1"/>
    </source>
</evidence>
<dbReference type="RefSeq" id="WP_069362696.1">
    <property type="nucleotide sequence ID" value="NZ_CP040021.1"/>
</dbReference>
<dbReference type="GeneID" id="89609501"/>
<proteinExistence type="predicted"/>
<dbReference type="Proteomes" id="UP000189021">
    <property type="component" value="Unassembled WGS sequence"/>
</dbReference>
<protein>
    <recommendedName>
        <fullName evidence="7">Outer membrane protein beta-barrel domain-containing protein</fullName>
    </recommendedName>
</protein>
<dbReference type="AlphaFoldDB" id="A0A1V3GFC3"/>
<gene>
    <name evidence="2" type="ORF">BZG00_01865</name>
    <name evidence="3" type="ORF">BZG09_14020</name>
    <name evidence="4" type="ORF">N8M53_07565</name>
</gene>